<reference evidence="19" key="1">
    <citation type="submission" date="2017-12" db="EMBL/GenBank/DDBJ databases">
        <title>Draft genome sequence of Telmatospirillum siberiense 26-4b1T, an acidotolerant peatland alphaproteobacterium potentially involved in sulfur cycling.</title>
        <authorList>
            <person name="Hausmann B."/>
            <person name="Pjevac P."/>
            <person name="Schreck K."/>
            <person name="Herbold C.W."/>
            <person name="Daims H."/>
            <person name="Wagner M."/>
            <person name="Pester M."/>
            <person name="Loy A."/>
        </authorList>
    </citation>
    <scope>NUCLEOTIDE SEQUENCE [LARGE SCALE GENOMIC DNA]</scope>
    <source>
        <strain evidence="19">26-4b1</strain>
    </source>
</reference>
<feature type="domain" description="S1 motif" evidence="17">
    <location>
        <begin position="38"/>
        <end position="196"/>
    </location>
</feature>
<dbReference type="Proteomes" id="UP000233293">
    <property type="component" value="Unassembled WGS sequence"/>
</dbReference>
<feature type="binding site" evidence="15">
    <location>
        <position position="482"/>
    </location>
    <ligand>
        <name>Zn(2+)</name>
        <dbReference type="ChEBI" id="CHEBI:29105"/>
        <note>ligand shared between dimeric partners</note>
    </ligand>
</feature>
<evidence type="ECO:0000256" key="14">
    <source>
        <dbReference type="ARBA" id="ARBA00023136"/>
    </source>
</evidence>
<evidence type="ECO:0000256" key="16">
    <source>
        <dbReference type="SAM" id="MobiDB-lite"/>
    </source>
</evidence>
<feature type="compositionally biased region" description="Low complexity" evidence="16">
    <location>
        <begin position="756"/>
        <end position="771"/>
    </location>
</feature>
<evidence type="ECO:0000256" key="13">
    <source>
        <dbReference type="ARBA" id="ARBA00022884"/>
    </source>
</evidence>
<comment type="catalytic activity">
    <reaction evidence="15">
        <text>Endonucleolytic cleavage of single-stranded RNA in A- and U-rich regions.</text>
        <dbReference type="EC" id="3.1.26.12"/>
    </reaction>
</comment>
<evidence type="ECO:0000313" key="19">
    <source>
        <dbReference type="Proteomes" id="UP000233293"/>
    </source>
</evidence>
<dbReference type="SUPFAM" id="SSF50249">
    <property type="entry name" value="Nucleic acid-binding proteins"/>
    <property type="match status" value="1"/>
</dbReference>
<keyword evidence="3 15" id="KW-0963">Cytoplasm</keyword>
<keyword evidence="5 15" id="KW-0698">rRNA processing</keyword>
<dbReference type="InterPro" id="IPR028878">
    <property type="entry name" value="RNase_E"/>
</dbReference>
<evidence type="ECO:0000256" key="9">
    <source>
        <dbReference type="ARBA" id="ARBA00022730"/>
    </source>
</evidence>
<dbReference type="GO" id="GO:0008995">
    <property type="term" value="F:ribonuclease E activity"/>
    <property type="evidence" value="ECO:0007669"/>
    <property type="project" value="UniProtKB-EC"/>
</dbReference>
<keyword evidence="13 15" id="KW-0694">RNA-binding</keyword>
<evidence type="ECO:0000256" key="10">
    <source>
        <dbReference type="ARBA" id="ARBA00022759"/>
    </source>
</evidence>
<comment type="subunit">
    <text evidence="15">Homotetramer formed by a dimer of dimers.</text>
</comment>
<feature type="binding site" evidence="15">
    <location>
        <position position="381"/>
    </location>
    <ligand>
        <name>Mg(2+)</name>
        <dbReference type="ChEBI" id="CHEBI:18420"/>
        <note>catalytic</note>
    </ligand>
</feature>
<evidence type="ECO:0000256" key="8">
    <source>
        <dbReference type="ARBA" id="ARBA00022723"/>
    </source>
</evidence>
<keyword evidence="15" id="KW-0862">Zinc</keyword>
<dbReference type="GO" id="GO:0008033">
    <property type="term" value="P:tRNA processing"/>
    <property type="evidence" value="ECO:0007669"/>
    <property type="project" value="UniProtKB-UniRule"/>
</dbReference>
<evidence type="ECO:0000256" key="11">
    <source>
        <dbReference type="ARBA" id="ARBA00022801"/>
    </source>
</evidence>
<feature type="compositionally biased region" description="Basic and acidic residues" evidence="16">
    <location>
        <begin position="114"/>
        <end position="124"/>
    </location>
</feature>
<dbReference type="OrthoDB" id="9804278at2"/>
<dbReference type="PANTHER" id="PTHR30001">
    <property type="entry name" value="RIBONUCLEASE"/>
    <property type="match status" value="1"/>
</dbReference>
<sequence>MVKRMLIDATHAEETRVVVVNGTRLEEFDVETSTKKQLKGNIYLAKIVRVEPSLQAAFVEYGGNRHGFLAFSEIHPDYYQIPVADRQALLAEQREVMKQSSTAASADFGDGDEEQSKSSFHDASADSADGEEAAEAQNGNGETDSVGGEEVEEEERRRPRSLRNYKIQEVIKRRQIVLVQVVKEERGNKGAALTTYLSLAGRYCVLMPNTARGGGVSRKITNVQDRKRLKAITNDMDIPDGMAVIVRTAGSERTKPEIKRDYEYLLRLWDSVRDLTLKSTAPALVYEEANLIKRSIRDLYSRDIDEIQVDGEEGYRLAKDFMRMLTPSHARRVQLFKDPVMPLFQRYQIEAQLDSMHSPVVQLKSGGYLVINQTEALVAIDVNSGRSTKERHIEETALKTNCEAADEVARQLRLRDLAGLIVIDFIDMEESRNNHTVERRVKEAMRFDRARIQLGKISAFGLLELSRQRLRPSLMETSFLPCPHCGGTGSVRSVESASMHILRAIEEEGIRRRSSEVTVTVHSSIALYILNQKRHDLADIEARYGFQVFLTGDDSLVPPAHRMDKVRSETPIELPRPITTDQPIIEEPDPEPEVEEVDEEVETVEEVKTQPAEVATSDAAAAAGEDGEGRRRRRRRRRRGRRDEGAPVNGEAPVAENDAGVGEVVDVAAAPETAADENAEDDEEDAEAAEAIAVADGDPAPRRRRRGKRGGRRRHRRADGQEVDADGNVVPEDASADENAEASSVEAKPSQTETVAAELTSEAPEAAAPETPAKPKRTRRKAKAADAETPAEAAPAEAAVATEPAPAKPKRTRAPRKKAAAPAETPVETPAVTAEIPAASEDVLAPSSVPQIVEPVQVTPEPAPEPEAPKAEPKPAEPAAPPRKGWWNRFL</sequence>
<keyword evidence="4 15" id="KW-0997">Cell inner membrane</keyword>
<feature type="compositionally biased region" description="Basic residues" evidence="16">
    <location>
        <begin position="808"/>
        <end position="819"/>
    </location>
</feature>
<keyword evidence="2 15" id="KW-1003">Cell membrane</keyword>
<comment type="similarity">
    <text evidence="1">Belongs to the RNase E/G family. RNase G subfamily.</text>
</comment>
<keyword evidence="19" id="KW-1185">Reference proteome</keyword>
<evidence type="ECO:0000256" key="4">
    <source>
        <dbReference type="ARBA" id="ARBA00022519"/>
    </source>
</evidence>
<evidence type="ECO:0000256" key="5">
    <source>
        <dbReference type="ARBA" id="ARBA00022552"/>
    </source>
</evidence>
<dbReference type="GO" id="GO:0009898">
    <property type="term" value="C:cytoplasmic side of plasma membrane"/>
    <property type="evidence" value="ECO:0007669"/>
    <property type="project" value="UniProtKB-UniRule"/>
</dbReference>
<dbReference type="InterPro" id="IPR004659">
    <property type="entry name" value="RNase_E/G"/>
</dbReference>
<keyword evidence="8 15" id="KW-0479">Metal-binding</keyword>
<dbReference type="InterPro" id="IPR012340">
    <property type="entry name" value="NA-bd_OB-fold"/>
</dbReference>
<dbReference type="CDD" id="cd04453">
    <property type="entry name" value="S1_RNase_E"/>
    <property type="match status" value="1"/>
</dbReference>
<evidence type="ECO:0000256" key="3">
    <source>
        <dbReference type="ARBA" id="ARBA00022490"/>
    </source>
</evidence>
<feature type="region of interest" description="Disordered" evidence="16">
    <location>
        <begin position="569"/>
        <end position="891"/>
    </location>
</feature>
<dbReference type="GO" id="GO:0006364">
    <property type="term" value="P:rRNA processing"/>
    <property type="evidence" value="ECO:0007669"/>
    <property type="project" value="UniProtKB-UniRule"/>
</dbReference>
<comment type="cofactor">
    <cofactor evidence="15">
        <name>Zn(2+)</name>
        <dbReference type="ChEBI" id="CHEBI:29105"/>
    </cofactor>
    <text evidence="15">Binds 2 Zn(2+) ions per homotetramer.</text>
</comment>
<comment type="caution">
    <text evidence="18">The sequence shown here is derived from an EMBL/GenBank/DDBJ whole genome shotgun (WGS) entry which is preliminary data.</text>
</comment>
<comment type="cofactor">
    <cofactor evidence="15">
        <name>Mg(2+)</name>
        <dbReference type="ChEBI" id="CHEBI:18420"/>
    </cofactor>
    <text evidence="15">Binds 1 Mg(2+) ion per subunit.</text>
</comment>
<dbReference type="EC" id="3.1.26.12" evidence="15"/>
<dbReference type="EMBL" id="PIUM01000006">
    <property type="protein sequence ID" value="PKU25078.1"/>
    <property type="molecule type" value="Genomic_DNA"/>
</dbReference>
<dbReference type="InterPro" id="IPR048583">
    <property type="entry name" value="RNase_E_G_thioredoxin-like"/>
</dbReference>
<dbReference type="InterPro" id="IPR003029">
    <property type="entry name" value="S1_domain"/>
</dbReference>
<evidence type="ECO:0000259" key="17">
    <source>
        <dbReference type="SMART" id="SM00316"/>
    </source>
</evidence>
<organism evidence="18 19">
    <name type="scientific">Telmatospirillum siberiense</name>
    <dbReference type="NCBI Taxonomy" id="382514"/>
    <lineage>
        <taxon>Bacteria</taxon>
        <taxon>Pseudomonadati</taxon>
        <taxon>Pseudomonadota</taxon>
        <taxon>Alphaproteobacteria</taxon>
        <taxon>Rhodospirillales</taxon>
        <taxon>Rhodospirillaceae</taxon>
        <taxon>Telmatospirillum</taxon>
    </lineage>
</organism>
<feature type="compositionally biased region" description="Low complexity" evidence="16">
    <location>
        <begin position="689"/>
        <end position="698"/>
    </location>
</feature>
<feature type="region of interest" description="Disordered" evidence="16">
    <location>
        <begin position="101"/>
        <end position="159"/>
    </location>
</feature>
<keyword evidence="10 15" id="KW-0255">Endonuclease</keyword>
<comment type="function">
    <text evidence="15">Endoribonuclease that plays a central role in RNA processing and decay. Required for the maturation of 5S and 16S rRNAs and the majority of tRNAs. Also involved in the degradation of most mRNAs.</text>
</comment>
<protein>
    <recommendedName>
        <fullName evidence="15">Ribonuclease E</fullName>
        <shortName evidence="15">RNase E</shortName>
        <ecNumber evidence="15">3.1.26.12</ecNumber>
    </recommendedName>
</protein>
<name>A0A2N3PXG4_9PROT</name>
<feature type="binding site" evidence="15">
    <location>
        <position position="485"/>
    </location>
    <ligand>
        <name>Zn(2+)</name>
        <dbReference type="ChEBI" id="CHEBI:29105"/>
        <note>ligand shared between dimeric partners</note>
    </ligand>
</feature>
<keyword evidence="12 15" id="KW-0460">Magnesium</keyword>
<feature type="compositionally biased region" description="Low complexity" evidence="16">
    <location>
        <begin position="820"/>
        <end position="835"/>
    </location>
</feature>
<feature type="compositionally biased region" description="Low complexity" evidence="16">
    <location>
        <begin position="787"/>
        <end position="805"/>
    </location>
</feature>
<comment type="similarity">
    <text evidence="15">Belongs to the RNase E/G family. RNase E subfamily.</text>
</comment>
<evidence type="ECO:0000256" key="12">
    <source>
        <dbReference type="ARBA" id="ARBA00022842"/>
    </source>
</evidence>
<dbReference type="GO" id="GO:0006402">
    <property type="term" value="P:mRNA catabolic process"/>
    <property type="evidence" value="ECO:0007669"/>
    <property type="project" value="UniProtKB-UniRule"/>
</dbReference>
<dbReference type="RefSeq" id="WP_101250005.1">
    <property type="nucleotide sequence ID" value="NZ_PIUM01000006.1"/>
</dbReference>
<feature type="region of interest" description="Required for zinc-mediated homotetramerization and catalytic activity" evidence="15">
    <location>
        <begin position="482"/>
        <end position="485"/>
    </location>
</feature>
<feature type="compositionally biased region" description="Acidic residues" evidence="16">
    <location>
        <begin position="584"/>
        <end position="604"/>
    </location>
</feature>
<feature type="compositionally biased region" description="Low complexity" evidence="16">
    <location>
        <begin position="658"/>
        <end position="673"/>
    </location>
</feature>
<feature type="compositionally biased region" description="Acidic residues" evidence="16">
    <location>
        <begin position="674"/>
        <end position="688"/>
    </location>
</feature>
<dbReference type="Pfam" id="PF20833">
    <property type="entry name" value="RNase_E_G_Thio"/>
    <property type="match status" value="1"/>
</dbReference>
<dbReference type="NCBIfam" id="TIGR00757">
    <property type="entry name" value="RNaseEG"/>
    <property type="match status" value="1"/>
</dbReference>
<keyword evidence="14 15" id="KW-0472">Membrane</keyword>
<keyword evidence="11 15" id="KW-0378">Hydrolase</keyword>
<dbReference type="InterPro" id="IPR019307">
    <property type="entry name" value="RNA-bd_AU-1/RNase_E/G"/>
</dbReference>
<proteinExistence type="inferred from homology"/>
<feature type="compositionally biased region" description="Basic residues" evidence="16">
    <location>
        <begin position="630"/>
        <end position="640"/>
    </location>
</feature>
<keyword evidence="7 15" id="KW-0540">Nuclease</keyword>
<evidence type="ECO:0000256" key="1">
    <source>
        <dbReference type="ARBA" id="ARBA00005663"/>
    </source>
</evidence>
<evidence type="ECO:0000256" key="2">
    <source>
        <dbReference type="ARBA" id="ARBA00022475"/>
    </source>
</evidence>
<dbReference type="Gene3D" id="2.40.50.140">
    <property type="entry name" value="Nucleic acid-binding proteins"/>
    <property type="match status" value="1"/>
</dbReference>
<dbReference type="Pfam" id="PF10150">
    <property type="entry name" value="RNase_E_G"/>
    <property type="match status" value="1"/>
</dbReference>
<accession>A0A2N3PXG4</accession>
<dbReference type="HAMAP" id="MF_00970">
    <property type="entry name" value="RNase_E"/>
    <property type="match status" value="1"/>
</dbReference>
<evidence type="ECO:0000313" key="18">
    <source>
        <dbReference type="EMBL" id="PKU25078.1"/>
    </source>
</evidence>
<keyword evidence="9 15" id="KW-0699">rRNA-binding</keyword>
<keyword evidence="15" id="KW-0820">tRNA-binding</keyword>
<dbReference type="AlphaFoldDB" id="A0A2N3PXG4"/>
<dbReference type="Gene3D" id="3.40.1260.20">
    <property type="entry name" value="Ribonuclease E, catalytic domain"/>
    <property type="match status" value="1"/>
</dbReference>
<evidence type="ECO:0000256" key="7">
    <source>
        <dbReference type="ARBA" id="ARBA00022722"/>
    </source>
</evidence>
<dbReference type="SMART" id="SM00316">
    <property type="entry name" value="S1"/>
    <property type="match status" value="1"/>
</dbReference>
<gene>
    <name evidence="15" type="primary">rne</name>
    <name evidence="18" type="ORF">CWS72_07670</name>
</gene>
<feature type="compositionally biased region" description="Basic residues" evidence="16">
    <location>
        <begin position="702"/>
        <end position="717"/>
    </location>
</feature>
<evidence type="ECO:0000256" key="15">
    <source>
        <dbReference type="HAMAP-Rule" id="MF_00970"/>
    </source>
</evidence>
<dbReference type="PANTHER" id="PTHR30001:SF1">
    <property type="entry name" value="RIBONUCLEASE E_G-LIKE PROTEIN, CHLOROPLASTIC"/>
    <property type="match status" value="1"/>
</dbReference>
<dbReference type="GO" id="GO:0019843">
    <property type="term" value="F:rRNA binding"/>
    <property type="evidence" value="ECO:0007669"/>
    <property type="project" value="UniProtKB-KW"/>
</dbReference>
<feature type="binding site" evidence="15">
    <location>
        <position position="424"/>
    </location>
    <ligand>
        <name>Mg(2+)</name>
        <dbReference type="ChEBI" id="CHEBI:18420"/>
        <note>catalytic</note>
    </ligand>
</feature>
<comment type="subcellular location">
    <subcellularLocation>
        <location evidence="15">Cytoplasm</location>
    </subcellularLocation>
    <subcellularLocation>
        <location evidence="15">Cell inner membrane</location>
        <topology evidence="15">Peripheral membrane protein</topology>
        <orientation evidence="15">Cytoplasmic side</orientation>
    </subcellularLocation>
</comment>
<dbReference type="GO" id="GO:0000049">
    <property type="term" value="F:tRNA binding"/>
    <property type="evidence" value="ECO:0007669"/>
    <property type="project" value="UniProtKB-KW"/>
</dbReference>
<dbReference type="GO" id="GO:0005737">
    <property type="term" value="C:cytoplasm"/>
    <property type="evidence" value="ECO:0007669"/>
    <property type="project" value="UniProtKB-SubCell"/>
</dbReference>
<dbReference type="GO" id="GO:0008270">
    <property type="term" value="F:zinc ion binding"/>
    <property type="evidence" value="ECO:0007669"/>
    <property type="project" value="UniProtKB-UniRule"/>
</dbReference>
<feature type="compositionally biased region" description="Low complexity" evidence="16">
    <location>
        <begin position="135"/>
        <end position="146"/>
    </location>
</feature>
<dbReference type="GO" id="GO:0000287">
    <property type="term" value="F:magnesium ion binding"/>
    <property type="evidence" value="ECO:0007669"/>
    <property type="project" value="UniProtKB-UniRule"/>
</dbReference>
<evidence type="ECO:0000256" key="6">
    <source>
        <dbReference type="ARBA" id="ARBA00022694"/>
    </source>
</evidence>
<keyword evidence="6 15" id="KW-0819">tRNA processing</keyword>